<dbReference type="PROSITE" id="PS01014">
    <property type="entry name" value="NUSG"/>
    <property type="match status" value="1"/>
</dbReference>
<reference evidence="9 10" key="1">
    <citation type="submission" date="2016-10" db="EMBL/GenBank/DDBJ databases">
        <authorList>
            <person name="de Groot N.N."/>
        </authorList>
    </citation>
    <scope>NUCLEOTIDE SEQUENCE [LARGE SCALE GENOMIC DNA]</scope>
    <source>
        <strain evidence="9 10">DSM 1283</strain>
    </source>
</reference>
<evidence type="ECO:0000256" key="7">
    <source>
        <dbReference type="RuleBase" id="RU000538"/>
    </source>
</evidence>
<evidence type="ECO:0000256" key="2">
    <source>
        <dbReference type="ARBA" id="ARBA00022814"/>
    </source>
</evidence>
<evidence type="ECO:0000256" key="3">
    <source>
        <dbReference type="ARBA" id="ARBA00023015"/>
    </source>
</evidence>
<dbReference type="GO" id="GO:0031564">
    <property type="term" value="P:transcription antitermination"/>
    <property type="evidence" value="ECO:0007669"/>
    <property type="project" value="UniProtKB-UniRule"/>
</dbReference>
<keyword evidence="2 5" id="KW-0889">Transcription antitermination</keyword>
<feature type="domain" description="NusG-like N-terminal" evidence="8">
    <location>
        <begin position="3"/>
        <end position="111"/>
    </location>
</feature>
<dbReference type="SUPFAM" id="SSF50104">
    <property type="entry name" value="Translation proteins SH3-like domain"/>
    <property type="match status" value="1"/>
</dbReference>
<dbReference type="Gene3D" id="2.30.30.30">
    <property type="match status" value="1"/>
</dbReference>
<evidence type="ECO:0000256" key="1">
    <source>
        <dbReference type="ARBA" id="ARBA00022472"/>
    </source>
</evidence>
<evidence type="ECO:0000313" key="10">
    <source>
        <dbReference type="Proteomes" id="UP000198806"/>
    </source>
</evidence>
<dbReference type="STRING" id="1527.SAMN04489757_12812"/>
<accession>A0A1I5HC10</accession>
<sequence>MSETNWYVVHTYSGYENKVKANIEKTIENRKLQDQILEVSVPIQDVIEVKNGVKKKVQKKMFPGYVLLNMVMNDDTWYVVRNTRGVTGFVGPGSKPVPLTEAEMRGMGIKKDDVVIDLAVGDTVAVISGVWENTTGVIKQINTHKQIVTINVDMFGRETPVEISFTDVKKIM</sequence>
<keyword evidence="3 5" id="KW-0805">Transcription regulation</keyword>
<dbReference type="AlphaFoldDB" id="A0A1I5HC10"/>
<dbReference type="PANTHER" id="PTHR30265:SF2">
    <property type="entry name" value="TRANSCRIPTION TERMINATION_ANTITERMINATION PROTEIN NUSG"/>
    <property type="match status" value="1"/>
</dbReference>
<dbReference type="EMBL" id="FOWD01000028">
    <property type="protein sequence ID" value="SFO45737.1"/>
    <property type="molecule type" value="Genomic_DNA"/>
</dbReference>
<dbReference type="Gene3D" id="3.30.70.940">
    <property type="entry name" value="NusG, N-terminal domain"/>
    <property type="match status" value="1"/>
</dbReference>
<keyword evidence="4 5" id="KW-0804">Transcription</keyword>
<dbReference type="GO" id="GO:0032784">
    <property type="term" value="P:regulation of DNA-templated transcription elongation"/>
    <property type="evidence" value="ECO:0007669"/>
    <property type="project" value="InterPro"/>
</dbReference>
<dbReference type="InterPro" id="IPR008991">
    <property type="entry name" value="Translation_prot_SH3-like_sf"/>
</dbReference>
<dbReference type="InterPro" id="IPR043425">
    <property type="entry name" value="NusG-like"/>
</dbReference>
<evidence type="ECO:0000256" key="5">
    <source>
        <dbReference type="HAMAP-Rule" id="MF_00948"/>
    </source>
</evidence>
<dbReference type="CDD" id="cd06091">
    <property type="entry name" value="KOW_NusG"/>
    <property type="match status" value="1"/>
</dbReference>
<dbReference type="Proteomes" id="UP000198806">
    <property type="component" value="Unassembled WGS sequence"/>
</dbReference>
<dbReference type="InterPro" id="IPR015869">
    <property type="entry name" value="Transcrpt_antiterm_NusG_bac_CS"/>
</dbReference>
<dbReference type="InterPro" id="IPR036735">
    <property type="entry name" value="NGN_dom_sf"/>
</dbReference>
<evidence type="ECO:0000313" key="9">
    <source>
        <dbReference type="EMBL" id="SFO45737.1"/>
    </source>
</evidence>
<dbReference type="InterPro" id="IPR001062">
    <property type="entry name" value="Transcrpt_antiterm_NusG"/>
</dbReference>
<dbReference type="InterPro" id="IPR047050">
    <property type="entry name" value="NGN"/>
</dbReference>
<protein>
    <recommendedName>
        <fullName evidence="5 6">Transcription termination/antitermination protein NusG</fullName>
    </recommendedName>
</protein>
<dbReference type="GO" id="GO:0005829">
    <property type="term" value="C:cytosol"/>
    <property type="evidence" value="ECO:0007669"/>
    <property type="project" value="TreeGrafter"/>
</dbReference>
<dbReference type="SUPFAM" id="SSF82679">
    <property type="entry name" value="N-utilization substance G protein NusG, N-terminal domain"/>
    <property type="match status" value="1"/>
</dbReference>
<dbReference type="RefSeq" id="WP_091687571.1">
    <property type="nucleotide sequence ID" value="NZ_BAABFM010000011.1"/>
</dbReference>
<name>A0A1I5HC10_9FIRM</name>
<dbReference type="Pfam" id="PF02357">
    <property type="entry name" value="NusG"/>
    <property type="match status" value="1"/>
</dbReference>
<dbReference type="SMART" id="SM00738">
    <property type="entry name" value="NGN"/>
    <property type="match status" value="1"/>
</dbReference>
<dbReference type="CDD" id="cd09891">
    <property type="entry name" value="NGN_Bact_1"/>
    <property type="match status" value="1"/>
</dbReference>
<dbReference type="InterPro" id="IPR014722">
    <property type="entry name" value="Rib_uL2_dom2"/>
</dbReference>
<evidence type="ECO:0000259" key="8">
    <source>
        <dbReference type="SMART" id="SM00738"/>
    </source>
</evidence>
<comment type="function">
    <text evidence="5 7">Participates in transcription elongation, termination and antitermination.</text>
</comment>
<evidence type="ECO:0000256" key="4">
    <source>
        <dbReference type="ARBA" id="ARBA00023163"/>
    </source>
</evidence>
<dbReference type="PRINTS" id="PR00338">
    <property type="entry name" value="NUSGTNSCPFCT"/>
</dbReference>
<dbReference type="GO" id="GO:0006354">
    <property type="term" value="P:DNA-templated transcription elongation"/>
    <property type="evidence" value="ECO:0007669"/>
    <property type="project" value="UniProtKB-UniRule"/>
</dbReference>
<keyword evidence="10" id="KW-1185">Reference proteome</keyword>
<comment type="similarity">
    <text evidence="5 7">Belongs to the NusG family.</text>
</comment>
<dbReference type="InterPro" id="IPR006645">
    <property type="entry name" value="NGN-like_dom"/>
</dbReference>
<dbReference type="NCBIfam" id="TIGR00922">
    <property type="entry name" value="nusG"/>
    <property type="match status" value="1"/>
</dbReference>
<proteinExistence type="inferred from homology"/>
<gene>
    <name evidence="5" type="primary">nusG</name>
    <name evidence="9" type="ORF">SAMN04489757_12812</name>
</gene>
<dbReference type="GO" id="GO:0006353">
    <property type="term" value="P:DNA-templated transcription termination"/>
    <property type="evidence" value="ECO:0007669"/>
    <property type="project" value="UniProtKB-UniRule"/>
</dbReference>
<dbReference type="HAMAP" id="MF_00948">
    <property type="entry name" value="NusG"/>
    <property type="match status" value="1"/>
</dbReference>
<evidence type="ECO:0000256" key="6">
    <source>
        <dbReference type="NCBIfam" id="TIGR00922"/>
    </source>
</evidence>
<organism evidence="9 10">
    <name type="scientific">Anaerocolumna aminovalerica</name>
    <dbReference type="NCBI Taxonomy" id="1527"/>
    <lineage>
        <taxon>Bacteria</taxon>
        <taxon>Bacillati</taxon>
        <taxon>Bacillota</taxon>
        <taxon>Clostridia</taxon>
        <taxon>Lachnospirales</taxon>
        <taxon>Lachnospiraceae</taxon>
        <taxon>Anaerocolumna</taxon>
    </lineage>
</organism>
<dbReference type="FunFam" id="3.30.70.940:FF:000002">
    <property type="entry name" value="Transcription termination/antitermination protein NusG"/>
    <property type="match status" value="1"/>
</dbReference>
<dbReference type="PANTHER" id="PTHR30265">
    <property type="entry name" value="RHO-INTERACTING TRANSCRIPTION TERMINATION FACTOR NUSG"/>
    <property type="match status" value="1"/>
</dbReference>
<keyword evidence="1 5" id="KW-0806">Transcription termination</keyword>
<dbReference type="OrthoDB" id="9809075at2"/>